<protein>
    <submittedName>
        <fullName evidence="5">HTH-type transcriptional repressor DasR</fullName>
    </submittedName>
</protein>
<dbReference type="PROSITE" id="PS50949">
    <property type="entry name" value="HTH_GNTR"/>
    <property type="match status" value="1"/>
</dbReference>
<reference evidence="5 6" key="1">
    <citation type="submission" date="2019-10" db="EMBL/GenBank/DDBJ databases">
        <authorList>
            <person name="Wolf R A."/>
        </authorList>
    </citation>
    <scope>NUCLEOTIDE SEQUENCE [LARGE SCALE GENOMIC DNA]</scope>
    <source>
        <strain evidence="5">Collinsella_aerofaciens_MC2</strain>
    </source>
</reference>
<dbReference type="SUPFAM" id="SSF46785">
    <property type="entry name" value="Winged helix' DNA-binding domain"/>
    <property type="match status" value="1"/>
</dbReference>
<name>A0A5K1JFQ9_9ACTN</name>
<accession>A0A5K1JFQ9</accession>
<evidence type="ECO:0000259" key="4">
    <source>
        <dbReference type="PROSITE" id="PS50949"/>
    </source>
</evidence>
<evidence type="ECO:0000256" key="2">
    <source>
        <dbReference type="ARBA" id="ARBA00023125"/>
    </source>
</evidence>
<dbReference type="PANTHER" id="PTHR44846">
    <property type="entry name" value="MANNOSYL-D-GLYCERATE TRANSPORT/METABOLISM SYSTEM REPRESSOR MNGR-RELATED"/>
    <property type="match status" value="1"/>
</dbReference>
<sequence>MANTSELDFSGKEQLYSQLYDILFQGITSGAYKIGDYIPSESDLMKRYDVSRATARKAMKLLSNNGLIEKKRGRGSEVIANVPLSSPKRVSSYIKKNVDEFAVPQKRLIESGVVTMPQHVAHELGLAEGSKAFCLRRVRVSGDRSFYLETIYYEDGYVPHIAERDFSKESLRSYLNNSCDIRWSRVSQKIGACVATDEQAELLGISAGAPLLNITRVSHDQQNMPREYVESFYRADLYHLEIELD</sequence>
<dbReference type="InterPro" id="IPR028978">
    <property type="entry name" value="Chorismate_lyase_/UTRA_dom_sf"/>
</dbReference>
<organism evidence="5 6">
    <name type="scientific">Collinsella aerofaciens</name>
    <dbReference type="NCBI Taxonomy" id="74426"/>
    <lineage>
        <taxon>Bacteria</taxon>
        <taxon>Bacillati</taxon>
        <taxon>Actinomycetota</taxon>
        <taxon>Coriobacteriia</taxon>
        <taxon>Coriobacteriales</taxon>
        <taxon>Coriobacteriaceae</taxon>
        <taxon>Collinsella</taxon>
    </lineage>
</organism>
<dbReference type="Pfam" id="PF00392">
    <property type="entry name" value="GntR"/>
    <property type="match status" value="1"/>
</dbReference>
<dbReference type="InterPro" id="IPR036388">
    <property type="entry name" value="WH-like_DNA-bd_sf"/>
</dbReference>
<dbReference type="InterPro" id="IPR000524">
    <property type="entry name" value="Tscrpt_reg_HTH_GntR"/>
</dbReference>
<keyword evidence="6" id="KW-1185">Reference proteome</keyword>
<dbReference type="InterPro" id="IPR011663">
    <property type="entry name" value="UTRA"/>
</dbReference>
<dbReference type="SMART" id="SM00345">
    <property type="entry name" value="HTH_GNTR"/>
    <property type="match status" value="1"/>
</dbReference>
<dbReference type="GO" id="GO:0003677">
    <property type="term" value="F:DNA binding"/>
    <property type="evidence" value="ECO:0007669"/>
    <property type="project" value="UniProtKB-KW"/>
</dbReference>
<dbReference type="EMBL" id="CABWIE010000036">
    <property type="protein sequence ID" value="VWM03764.1"/>
    <property type="molecule type" value="Genomic_DNA"/>
</dbReference>
<feature type="domain" description="HTH gntR-type" evidence="4">
    <location>
        <begin position="13"/>
        <end position="81"/>
    </location>
</feature>
<dbReference type="PRINTS" id="PR00035">
    <property type="entry name" value="HTHGNTR"/>
</dbReference>
<dbReference type="Pfam" id="PF07702">
    <property type="entry name" value="UTRA"/>
    <property type="match status" value="1"/>
</dbReference>
<dbReference type="PANTHER" id="PTHR44846:SF1">
    <property type="entry name" value="MANNOSYL-D-GLYCERATE TRANSPORT_METABOLISM SYSTEM REPRESSOR MNGR-RELATED"/>
    <property type="match status" value="1"/>
</dbReference>
<proteinExistence type="predicted"/>
<dbReference type="GO" id="GO:0003700">
    <property type="term" value="F:DNA-binding transcription factor activity"/>
    <property type="evidence" value="ECO:0007669"/>
    <property type="project" value="InterPro"/>
</dbReference>
<dbReference type="InterPro" id="IPR050679">
    <property type="entry name" value="Bact_HTH_transcr_reg"/>
</dbReference>
<gene>
    <name evidence="5" type="primary">dasR_3</name>
    <name evidence="5" type="ORF">KCJAJFAP_01356</name>
</gene>
<dbReference type="Gene3D" id="3.40.1410.10">
    <property type="entry name" value="Chorismate lyase-like"/>
    <property type="match status" value="1"/>
</dbReference>
<evidence type="ECO:0000313" key="6">
    <source>
        <dbReference type="Proteomes" id="UP000361836"/>
    </source>
</evidence>
<dbReference type="AlphaFoldDB" id="A0A5K1JFQ9"/>
<dbReference type="SMART" id="SM00866">
    <property type="entry name" value="UTRA"/>
    <property type="match status" value="1"/>
</dbReference>
<dbReference type="SUPFAM" id="SSF64288">
    <property type="entry name" value="Chorismate lyase-like"/>
    <property type="match status" value="1"/>
</dbReference>
<dbReference type="Gene3D" id="1.10.10.10">
    <property type="entry name" value="Winged helix-like DNA-binding domain superfamily/Winged helix DNA-binding domain"/>
    <property type="match status" value="1"/>
</dbReference>
<dbReference type="GO" id="GO:0045892">
    <property type="term" value="P:negative regulation of DNA-templated transcription"/>
    <property type="evidence" value="ECO:0007669"/>
    <property type="project" value="TreeGrafter"/>
</dbReference>
<keyword evidence="2" id="KW-0238">DNA-binding</keyword>
<evidence type="ECO:0000256" key="1">
    <source>
        <dbReference type="ARBA" id="ARBA00023015"/>
    </source>
</evidence>
<evidence type="ECO:0000313" key="5">
    <source>
        <dbReference type="EMBL" id="VWM03764.1"/>
    </source>
</evidence>
<dbReference type="InterPro" id="IPR036390">
    <property type="entry name" value="WH_DNA-bd_sf"/>
</dbReference>
<dbReference type="Proteomes" id="UP000361836">
    <property type="component" value="Unassembled WGS sequence"/>
</dbReference>
<dbReference type="RefSeq" id="WP_152077345.1">
    <property type="nucleotide sequence ID" value="NZ_CABWIE010000036.1"/>
</dbReference>
<dbReference type="CDD" id="cd07377">
    <property type="entry name" value="WHTH_GntR"/>
    <property type="match status" value="1"/>
</dbReference>
<keyword evidence="3" id="KW-0804">Transcription</keyword>
<keyword evidence="1" id="KW-0805">Transcription regulation</keyword>
<evidence type="ECO:0000256" key="3">
    <source>
        <dbReference type="ARBA" id="ARBA00023163"/>
    </source>
</evidence>